<dbReference type="STRING" id="1165689.SAMN02927914_05440"/>
<reference evidence="1 2" key="1">
    <citation type="submission" date="2016-10" db="EMBL/GenBank/DDBJ databases">
        <authorList>
            <person name="de Groot N.N."/>
        </authorList>
    </citation>
    <scope>NUCLEOTIDE SEQUENCE [LARGE SCALE GENOMIC DNA]</scope>
    <source>
        <strain evidence="1 2">CGMCC 1.12097</strain>
    </source>
</reference>
<dbReference type="AlphaFoldDB" id="A0A1G5ZLY9"/>
<dbReference type="EMBL" id="FMXM01000022">
    <property type="protein sequence ID" value="SDA95547.1"/>
    <property type="molecule type" value="Genomic_DNA"/>
</dbReference>
<evidence type="ECO:0000313" key="1">
    <source>
        <dbReference type="EMBL" id="SDA95547.1"/>
    </source>
</evidence>
<name>A0A1G5ZLY9_9HYPH</name>
<gene>
    <name evidence="1" type="ORF">SAMN02927914_05440</name>
</gene>
<dbReference type="RefSeq" id="WP_091584671.1">
    <property type="nucleotide sequence ID" value="NZ_FMXM01000022.1"/>
</dbReference>
<protein>
    <submittedName>
        <fullName evidence="1">Uncharacterized protein</fullName>
    </submittedName>
</protein>
<evidence type="ECO:0000313" key="2">
    <source>
        <dbReference type="Proteomes" id="UP000198588"/>
    </source>
</evidence>
<dbReference type="OrthoDB" id="8075273at2"/>
<proteinExistence type="predicted"/>
<accession>A0A1G5ZLY9</accession>
<dbReference type="Proteomes" id="UP000198588">
    <property type="component" value="Unassembled WGS sequence"/>
</dbReference>
<organism evidence="1 2">
    <name type="scientific">Mesorhizobium qingshengii</name>
    <dbReference type="NCBI Taxonomy" id="1165689"/>
    <lineage>
        <taxon>Bacteria</taxon>
        <taxon>Pseudomonadati</taxon>
        <taxon>Pseudomonadota</taxon>
        <taxon>Alphaproteobacteria</taxon>
        <taxon>Hyphomicrobiales</taxon>
        <taxon>Phyllobacteriaceae</taxon>
        <taxon>Mesorhizobium</taxon>
    </lineage>
</organism>
<sequence>MSNLLFSRVPSNPVSLGLVCNFIAHYPPFDGYEFGLMVKTLRYQLDQQTHMIGSIDDVIVAYVGWIQTSREIAEAWATNGGPLNPFPGGDATAVTVMATRSSSHILPLIKKAKLINLDKSVFWKRDFIDNRGSVKRAVRKRNV</sequence>